<dbReference type="PRINTS" id="PR00459">
    <property type="entry name" value="ASPEROXIDASE"/>
</dbReference>
<dbReference type="GO" id="GO:0004601">
    <property type="term" value="F:peroxidase activity"/>
    <property type="evidence" value="ECO:0007669"/>
    <property type="project" value="InterPro"/>
</dbReference>
<evidence type="ECO:0000256" key="1">
    <source>
        <dbReference type="ARBA" id="ARBA00023002"/>
    </source>
</evidence>
<feature type="region of interest" description="Disordered" evidence="3">
    <location>
        <begin position="513"/>
        <end position="541"/>
    </location>
</feature>
<evidence type="ECO:0000256" key="3">
    <source>
        <dbReference type="SAM" id="MobiDB-lite"/>
    </source>
</evidence>
<dbReference type="Proteomes" id="UP000654075">
    <property type="component" value="Unassembled WGS sequence"/>
</dbReference>
<evidence type="ECO:0000313" key="6">
    <source>
        <dbReference type="Proteomes" id="UP000654075"/>
    </source>
</evidence>
<evidence type="ECO:0000256" key="2">
    <source>
        <dbReference type="RuleBase" id="RU004241"/>
    </source>
</evidence>
<dbReference type="OrthoDB" id="2859658at2759"/>
<dbReference type="PANTHER" id="PTHR31356">
    <property type="entry name" value="THYLAKOID LUMENAL 29 KDA PROTEIN, CHLOROPLASTIC-RELATED"/>
    <property type="match status" value="1"/>
</dbReference>
<dbReference type="GO" id="GO:0000302">
    <property type="term" value="P:response to reactive oxygen species"/>
    <property type="evidence" value="ECO:0007669"/>
    <property type="project" value="TreeGrafter"/>
</dbReference>
<comment type="similarity">
    <text evidence="2">Belongs to the peroxidase family.</text>
</comment>
<feature type="region of interest" description="Disordered" evidence="3">
    <location>
        <begin position="572"/>
        <end position="625"/>
    </location>
</feature>
<evidence type="ECO:0000259" key="4">
    <source>
        <dbReference type="PROSITE" id="PS50873"/>
    </source>
</evidence>
<name>A0A813FDQ6_POLGL</name>
<dbReference type="InterPro" id="IPR002016">
    <property type="entry name" value="Haem_peroxidase"/>
</dbReference>
<dbReference type="Gene3D" id="1.10.520.10">
    <property type="match status" value="1"/>
</dbReference>
<dbReference type="Pfam" id="PF00141">
    <property type="entry name" value="peroxidase"/>
    <property type="match status" value="1"/>
</dbReference>
<keyword evidence="1" id="KW-0560">Oxidoreductase</keyword>
<organism evidence="5 6">
    <name type="scientific">Polarella glacialis</name>
    <name type="common">Dinoflagellate</name>
    <dbReference type="NCBI Taxonomy" id="89957"/>
    <lineage>
        <taxon>Eukaryota</taxon>
        <taxon>Sar</taxon>
        <taxon>Alveolata</taxon>
        <taxon>Dinophyceae</taxon>
        <taxon>Suessiales</taxon>
        <taxon>Suessiaceae</taxon>
        <taxon>Polarella</taxon>
    </lineage>
</organism>
<comment type="caution">
    <text evidence="5">The sequence shown here is derived from an EMBL/GenBank/DDBJ whole genome shotgun (WGS) entry which is preliminary data.</text>
</comment>
<dbReference type="InterPro" id="IPR010255">
    <property type="entry name" value="Haem_peroxidase_sf"/>
</dbReference>
<dbReference type="PRINTS" id="PR00458">
    <property type="entry name" value="PEROXIDASE"/>
</dbReference>
<dbReference type="AlphaFoldDB" id="A0A813FDQ6"/>
<dbReference type="SUPFAM" id="SSF48113">
    <property type="entry name" value="Heme-dependent peroxidases"/>
    <property type="match status" value="1"/>
</dbReference>
<feature type="compositionally biased region" description="Polar residues" evidence="3">
    <location>
        <begin position="572"/>
        <end position="590"/>
    </location>
</feature>
<dbReference type="InterPro" id="IPR044831">
    <property type="entry name" value="Ccp1-like"/>
</dbReference>
<protein>
    <recommendedName>
        <fullName evidence="4">Plant heme peroxidase family profile domain-containing protein</fullName>
    </recommendedName>
</protein>
<sequence>MSDGCFAMFGPPDPRIRELQKCREELKDFIQKRSCHPILLRLAWHDSGTYDQRLDNFPACGGATGSIRFDPEMNSAANAGMSKALDFLAKFAEKYPYVSWGDLIQLAAATAIECAGGPVIDMRYGRVAVGSEPGQEQCSAQSSFIFRAGADLPAAELEPALRKIFSEKLGFTDQEIVALAGARTIGRAFKERGGSCSFGYGDQAASKYTKSSSKMWEDHSAGCGIAGGAAWTRNWLTFDNSYFTNHMDAMEDDDLLWLPMDAALQADAGFKPTFELYARDQAIFFRDYAKVCQLYREQRVNVAEAIIAAAAYDGSPVMIKRLACFLSSGRIVFQGVCSASSPARQCLADSVRNFGVTFFDGTENEDACAASVCLYLFGEKDVVFPGGYSKQEFSEKSPLRRLRAFPSELVLLGRASVLVKGVAARLGVQWSVAKKWEPLAKACITALCSEDECRLPAWALTTAAAQGFVEVEGEEKTPWDILTEMNQDWWQTAIYERRCGAHNPLGTSIKYIDPEKACDGHPPDTPDHRAEPASKHSRRSSGAEDYILAGCSAYCTGCERCKGPEWTDAAAETTSLPRSNTRASNTSRTRPTAAPKARPIPAQETNRKDSSKVVPVPTSWPQSRWAPVEPNQTMLDIALRANWRDFADAESSMTGRLQPTSDLPKFFFSAISRDWRLNGC</sequence>
<reference evidence="5" key="1">
    <citation type="submission" date="2021-02" db="EMBL/GenBank/DDBJ databases">
        <authorList>
            <person name="Dougan E. K."/>
            <person name="Rhodes N."/>
            <person name="Thang M."/>
            <person name="Chan C."/>
        </authorList>
    </citation>
    <scope>NUCLEOTIDE SEQUENCE</scope>
</reference>
<feature type="domain" description="Plant heme peroxidase family profile" evidence="4">
    <location>
        <begin position="98"/>
        <end position="328"/>
    </location>
</feature>
<dbReference type="PANTHER" id="PTHR31356:SF66">
    <property type="entry name" value="CATALASE-PEROXIDASE"/>
    <property type="match status" value="1"/>
</dbReference>
<dbReference type="GO" id="GO:0034599">
    <property type="term" value="P:cellular response to oxidative stress"/>
    <property type="evidence" value="ECO:0007669"/>
    <property type="project" value="InterPro"/>
</dbReference>
<dbReference type="GO" id="GO:0020037">
    <property type="term" value="F:heme binding"/>
    <property type="evidence" value="ECO:0007669"/>
    <property type="project" value="InterPro"/>
</dbReference>
<dbReference type="GO" id="GO:0042744">
    <property type="term" value="P:hydrogen peroxide catabolic process"/>
    <property type="evidence" value="ECO:0007669"/>
    <property type="project" value="TreeGrafter"/>
</dbReference>
<dbReference type="InterPro" id="IPR002207">
    <property type="entry name" value="Peroxidase_I"/>
</dbReference>
<dbReference type="PROSITE" id="PS50873">
    <property type="entry name" value="PEROXIDASE_4"/>
    <property type="match status" value="1"/>
</dbReference>
<keyword evidence="6" id="KW-1185">Reference proteome</keyword>
<proteinExistence type="inferred from homology"/>
<dbReference type="EMBL" id="CAJNNV010024473">
    <property type="protein sequence ID" value="CAE8609959.1"/>
    <property type="molecule type" value="Genomic_DNA"/>
</dbReference>
<accession>A0A813FDQ6</accession>
<feature type="compositionally biased region" description="Basic and acidic residues" evidence="3">
    <location>
        <begin position="513"/>
        <end position="534"/>
    </location>
</feature>
<dbReference type="Gene3D" id="1.10.420.10">
    <property type="entry name" value="Peroxidase, domain 2"/>
    <property type="match status" value="1"/>
</dbReference>
<gene>
    <name evidence="5" type="ORF">PGLA1383_LOCUS27785</name>
</gene>
<evidence type="ECO:0000313" key="5">
    <source>
        <dbReference type="EMBL" id="CAE8609959.1"/>
    </source>
</evidence>